<dbReference type="OrthoDB" id="3437960at2759"/>
<organism evidence="13 14">
    <name type="scientific">Collybiopsis confluens</name>
    <dbReference type="NCBI Taxonomy" id="2823264"/>
    <lineage>
        <taxon>Eukaryota</taxon>
        <taxon>Fungi</taxon>
        <taxon>Dikarya</taxon>
        <taxon>Basidiomycota</taxon>
        <taxon>Agaricomycotina</taxon>
        <taxon>Agaricomycetes</taxon>
        <taxon>Agaricomycetidae</taxon>
        <taxon>Agaricales</taxon>
        <taxon>Marasmiineae</taxon>
        <taxon>Omphalotaceae</taxon>
        <taxon>Collybiopsis</taxon>
    </lineage>
</organism>
<evidence type="ECO:0000256" key="9">
    <source>
        <dbReference type="ARBA" id="ARBA00023242"/>
    </source>
</evidence>
<dbReference type="InterPro" id="IPR043359">
    <property type="entry name" value="GLI-like"/>
</dbReference>
<evidence type="ECO:0000313" key="13">
    <source>
        <dbReference type="EMBL" id="KAF5388681.1"/>
    </source>
</evidence>
<feature type="region of interest" description="Disordered" evidence="11">
    <location>
        <begin position="396"/>
        <end position="439"/>
    </location>
</feature>
<feature type="region of interest" description="Disordered" evidence="11">
    <location>
        <begin position="291"/>
        <end position="316"/>
    </location>
</feature>
<keyword evidence="2" id="KW-0479">Metal-binding</keyword>
<dbReference type="AlphaFoldDB" id="A0A8H5HSA8"/>
<dbReference type="FunFam" id="3.30.160.60:FF:000446">
    <property type="entry name" value="Zinc finger protein"/>
    <property type="match status" value="1"/>
</dbReference>
<proteinExistence type="predicted"/>
<feature type="domain" description="C2H2-type" evidence="12">
    <location>
        <begin position="515"/>
        <end position="542"/>
    </location>
</feature>
<dbReference type="PROSITE" id="PS50157">
    <property type="entry name" value="ZINC_FINGER_C2H2_2"/>
    <property type="match status" value="6"/>
</dbReference>
<dbReference type="FunFam" id="3.30.160.60:FF:000125">
    <property type="entry name" value="Putative zinc finger protein 143"/>
    <property type="match status" value="1"/>
</dbReference>
<evidence type="ECO:0000256" key="4">
    <source>
        <dbReference type="ARBA" id="ARBA00022771"/>
    </source>
</evidence>
<dbReference type="InterPro" id="IPR013087">
    <property type="entry name" value="Znf_C2H2_type"/>
</dbReference>
<sequence>MASREISPVPQKSPRELLHSPPTSCPLQSGEACCTMPLTAARRTSVKNTPHSHQHNFIDTVNHDHSDYPGYDSETIDITSQCTDECIVITCDGPGHGDAHCVDPADCDLVCQNSEKCHDCDDFEEFLQCCSDFHPYLAEPKSFDTTYAWTPISSADSGQPAIFNQTGQRDSSFPLGVFSETNHVQASTVNMLGNKLSDYSYDFSQQYPPSIPSGPHSAARSPSIQSQTSAFSPAEISPPLSTGSLVLQNSTIMPEATHVCMWGNCSAQFSSADALTAHVNTNHLQLTFRSQGSTHPLHHPSAPHSHPHPLCQPDEGGHDHHKKFSCLWRDCHEFFPELVDAPSLDNPHAPYDPFTAHILSHHLGYPGPNLPPLPKYPDDYPKEYLEMYANKFSGTSDNMTIDHHPSSSDLSRSEHEHAATASSSSRSVTPLLEQGSGQQHQHQCKEKHVCHWKECGEVFDSCDELMLHLTAKHVGGGKPHYDCYWGECGRNGQSGFTSKQKIRRHLQSHTGHRPFQCKLCHQNFSEAATLQQHIRRHTREKPYMCDHPGCGKSFAITGALTIHKRTHNGHKPFKCTFCDRAFAESSNLSKHLRTHTGDRPYVCLEPECNKTFARPDQLNRHSKVHQKKSAKVAATL</sequence>
<dbReference type="SMART" id="SM00355">
    <property type="entry name" value="ZnF_C2H2"/>
    <property type="match status" value="7"/>
</dbReference>
<dbReference type="GO" id="GO:0000981">
    <property type="term" value="F:DNA-binding transcription factor activity, RNA polymerase II-specific"/>
    <property type="evidence" value="ECO:0007669"/>
    <property type="project" value="UniProtKB-ARBA"/>
</dbReference>
<dbReference type="Gene3D" id="3.30.160.60">
    <property type="entry name" value="Classic Zinc Finger"/>
    <property type="match status" value="7"/>
</dbReference>
<keyword evidence="5" id="KW-0862">Zinc</keyword>
<feature type="region of interest" description="Disordered" evidence="11">
    <location>
        <begin position="1"/>
        <end position="26"/>
    </location>
</feature>
<feature type="domain" description="C2H2-type" evidence="12">
    <location>
        <begin position="601"/>
        <end position="630"/>
    </location>
</feature>
<keyword evidence="3" id="KW-0677">Repeat</keyword>
<dbReference type="FunFam" id="3.30.160.60:FF:000325">
    <property type="entry name" value="ZFP90 zinc finger protein"/>
    <property type="match status" value="1"/>
</dbReference>
<dbReference type="GO" id="GO:0008270">
    <property type="term" value="F:zinc ion binding"/>
    <property type="evidence" value="ECO:0007669"/>
    <property type="project" value="UniProtKB-KW"/>
</dbReference>
<evidence type="ECO:0000256" key="7">
    <source>
        <dbReference type="ARBA" id="ARBA00023125"/>
    </source>
</evidence>
<keyword evidence="14" id="KW-1185">Reference proteome</keyword>
<reference evidence="13 14" key="1">
    <citation type="journal article" date="2020" name="ISME J.">
        <title>Uncovering the hidden diversity of litter-decomposition mechanisms in mushroom-forming fungi.</title>
        <authorList>
            <person name="Floudas D."/>
            <person name="Bentzer J."/>
            <person name="Ahren D."/>
            <person name="Johansson T."/>
            <person name="Persson P."/>
            <person name="Tunlid A."/>
        </authorList>
    </citation>
    <scope>NUCLEOTIDE SEQUENCE [LARGE SCALE GENOMIC DNA]</scope>
    <source>
        <strain evidence="13 14">CBS 406.79</strain>
    </source>
</reference>
<keyword evidence="8" id="KW-0804">Transcription</keyword>
<dbReference type="PANTHER" id="PTHR45718:SF4">
    <property type="entry name" value="TRANSCRIPTIONAL ACTIVATOR CUBITUS INTERRUPTUS"/>
    <property type="match status" value="1"/>
</dbReference>
<dbReference type="Proteomes" id="UP000518752">
    <property type="component" value="Unassembled WGS sequence"/>
</dbReference>
<name>A0A8H5HSA8_9AGAR</name>
<evidence type="ECO:0000256" key="2">
    <source>
        <dbReference type="ARBA" id="ARBA00022723"/>
    </source>
</evidence>
<feature type="domain" description="C2H2-type" evidence="12">
    <location>
        <begin position="573"/>
        <end position="600"/>
    </location>
</feature>
<feature type="domain" description="C2H2-type" evidence="12">
    <location>
        <begin position="481"/>
        <end position="514"/>
    </location>
</feature>
<keyword evidence="7" id="KW-0238">DNA-binding</keyword>
<evidence type="ECO:0000313" key="14">
    <source>
        <dbReference type="Proteomes" id="UP000518752"/>
    </source>
</evidence>
<evidence type="ECO:0000256" key="8">
    <source>
        <dbReference type="ARBA" id="ARBA00023163"/>
    </source>
</evidence>
<dbReference type="PANTHER" id="PTHR45718">
    <property type="entry name" value="TRANSCRIPTIONAL ACTIVATOR CUBITUS INTERRUPTUS"/>
    <property type="match status" value="1"/>
</dbReference>
<protein>
    <recommendedName>
        <fullName evidence="12">C2H2-type domain-containing protein</fullName>
    </recommendedName>
</protein>
<dbReference type="FunFam" id="3.30.160.60:FF:002343">
    <property type="entry name" value="Zinc finger protein 33A"/>
    <property type="match status" value="1"/>
</dbReference>
<evidence type="ECO:0000259" key="12">
    <source>
        <dbReference type="PROSITE" id="PS50157"/>
    </source>
</evidence>
<keyword evidence="6" id="KW-0805">Transcription regulation</keyword>
<feature type="domain" description="C2H2-type" evidence="12">
    <location>
        <begin position="448"/>
        <end position="478"/>
    </location>
</feature>
<evidence type="ECO:0000256" key="1">
    <source>
        <dbReference type="ARBA" id="ARBA00004123"/>
    </source>
</evidence>
<gene>
    <name evidence="13" type="ORF">D9757_004754</name>
</gene>
<evidence type="ECO:0000256" key="3">
    <source>
        <dbReference type="ARBA" id="ARBA00022737"/>
    </source>
</evidence>
<dbReference type="GO" id="GO:0000978">
    <property type="term" value="F:RNA polymerase II cis-regulatory region sequence-specific DNA binding"/>
    <property type="evidence" value="ECO:0007669"/>
    <property type="project" value="TreeGrafter"/>
</dbReference>
<feature type="region of interest" description="Disordered" evidence="11">
    <location>
        <begin position="210"/>
        <end position="236"/>
    </location>
</feature>
<dbReference type="InterPro" id="IPR036236">
    <property type="entry name" value="Znf_C2H2_sf"/>
</dbReference>
<feature type="compositionally biased region" description="Polar residues" evidence="11">
    <location>
        <begin position="220"/>
        <end position="231"/>
    </location>
</feature>
<feature type="compositionally biased region" description="Basic and acidic residues" evidence="11">
    <location>
        <begin position="400"/>
        <end position="418"/>
    </location>
</feature>
<feature type="domain" description="C2H2-type" evidence="12">
    <location>
        <begin position="543"/>
        <end position="572"/>
    </location>
</feature>
<dbReference type="SUPFAM" id="SSF57667">
    <property type="entry name" value="beta-beta-alpha zinc fingers"/>
    <property type="match status" value="5"/>
</dbReference>
<keyword evidence="4 10" id="KW-0863">Zinc-finger</keyword>
<comment type="caution">
    <text evidence="13">The sequence shown here is derived from an EMBL/GenBank/DDBJ whole genome shotgun (WGS) entry which is preliminary data.</text>
</comment>
<comment type="subcellular location">
    <subcellularLocation>
        <location evidence="1">Nucleus</location>
    </subcellularLocation>
</comment>
<evidence type="ECO:0000256" key="6">
    <source>
        <dbReference type="ARBA" id="ARBA00023015"/>
    </source>
</evidence>
<dbReference type="PROSITE" id="PS00028">
    <property type="entry name" value="ZINC_FINGER_C2H2_1"/>
    <property type="match status" value="6"/>
</dbReference>
<evidence type="ECO:0000256" key="5">
    <source>
        <dbReference type="ARBA" id="ARBA00022833"/>
    </source>
</evidence>
<evidence type="ECO:0000256" key="11">
    <source>
        <dbReference type="SAM" id="MobiDB-lite"/>
    </source>
</evidence>
<evidence type="ECO:0000256" key="10">
    <source>
        <dbReference type="PROSITE-ProRule" id="PRU00042"/>
    </source>
</evidence>
<dbReference type="Pfam" id="PF00096">
    <property type="entry name" value="zf-C2H2"/>
    <property type="match status" value="4"/>
</dbReference>
<dbReference type="GO" id="GO:0005634">
    <property type="term" value="C:nucleus"/>
    <property type="evidence" value="ECO:0007669"/>
    <property type="project" value="UniProtKB-SubCell"/>
</dbReference>
<accession>A0A8H5HSA8</accession>
<keyword evidence="9" id="KW-0539">Nucleus</keyword>
<dbReference type="EMBL" id="JAACJN010000028">
    <property type="protein sequence ID" value="KAF5388681.1"/>
    <property type="molecule type" value="Genomic_DNA"/>
</dbReference>